<reference evidence="4" key="1">
    <citation type="submission" date="2011-07" db="EMBL/GenBank/DDBJ databases">
        <authorList>
            <consortium name="Caenorhabditis brenneri Sequencing and Analysis Consortium"/>
            <person name="Wilson R.K."/>
        </authorList>
    </citation>
    <scope>NUCLEOTIDE SEQUENCE [LARGE SCALE GENOMIC DNA]</scope>
    <source>
        <strain evidence="4">PB2801</strain>
    </source>
</reference>
<feature type="compositionally biased region" description="Low complexity" evidence="1">
    <location>
        <begin position="340"/>
        <end position="350"/>
    </location>
</feature>
<dbReference type="PROSITE" id="PS50106">
    <property type="entry name" value="PDZ"/>
    <property type="match status" value="1"/>
</dbReference>
<dbReference type="FunCoup" id="G0MJG2">
    <property type="interactions" value="1790"/>
</dbReference>
<keyword evidence="4" id="KW-1185">Reference proteome</keyword>
<feature type="domain" description="PDZ" evidence="2">
    <location>
        <begin position="233"/>
        <end position="317"/>
    </location>
</feature>
<dbReference type="SMART" id="SM00228">
    <property type="entry name" value="PDZ"/>
    <property type="match status" value="1"/>
</dbReference>
<dbReference type="GO" id="GO:2000009">
    <property type="term" value="P:negative regulation of protein localization to cell surface"/>
    <property type="evidence" value="ECO:0007669"/>
    <property type="project" value="TreeGrafter"/>
</dbReference>
<dbReference type="GO" id="GO:0044325">
    <property type="term" value="F:transmembrane transporter binding"/>
    <property type="evidence" value="ECO:0007669"/>
    <property type="project" value="TreeGrafter"/>
</dbReference>
<dbReference type="OMA" id="MHLMATR"/>
<evidence type="ECO:0000259" key="2">
    <source>
        <dbReference type="PROSITE" id="PS50106"/>
    </source>
</evidence>
<proteinExistence type="predicted"/>
<evidence type="ECO:0000313" key="4">
    <source>
        <dbReference type="Proteomes" id="UP000008068"/>
    </source>
</evidence>
<dbReference type="EMBL" id="GL379797">
    <property type="protein sequence ID" value="EGT32397.1"/>
    <property type="molecule type" value="Genomic_DNA"/>
</dbReference>
<sequence length="350" mass="40324">MTSQEVNHLKNLFNKAVTKALAADDRDDWTTHLRAISNCFTQVCYHVATEEAAKNVAIKERDEAIEELLQVQEKAVAHDDLIEQLHLLLAADNQRNHSDLTSMQIFEKMAKEVRTNMERIKDCRMYEARYNVEKRRNERMSLHINDLSKKNVLHLMASRLYATELAALRQMMDLVRNASSIDAAVKSKLWDQIEKENRMLRLNTLWTVNRINSPDLTDAPFEGDDNWQSPPRLVILMREHYNQGLGLEITGGSDNFRPVVVTGKMRKSMADDDQLRLDDRILAIDGNFVTNTTTHAEVLKMLENESSKDFLTLIVSQFDATKYSQAHPQFQKSPHHRRISTSTSTTEEEN</sequence>
<gene>
    <name evidence="3" type="ORF">CAEBREN_14078</name>
</gene>
<feature type="region of interest" description="Disordered" evidence="1">
    <location>
        <begin position="325"/>
        <end position="350"/>
    </location>
</feature>
<dbReference type="STRING" id="135651.G0MJG2"/>
<dbReference type="GO" id="GO:0030140">
    <property type="term" value="C:trans-Golgi network transport vesicle"/>
    <property type="evidence" value="ECO:0007669"/>
    <property type="project" value="TreeGrafter"/>
</dbReference>
<dbReference type="OrthoDB" id="5788234at2759"/>
<dbReference type="GO" id="GO:0005794">
    <property type="term" value="C:Golgi apparatus"/>
    <property type="evidence" value="ECO:0007669"/>
    <property type="project" value="InterPro"/>
</dbReference>
<dbReference type="InterPro" id="IPR001478">
    <property type="entry name" value="PDZ"/>
</dbReference>
<dbReference type="eggNOG" id="KOG3528">
    <property type="taxonomic scope" value="Eukaryota"/>
</dbReference>
<dbReference type="HOGENOM" id="CLU_792805_0_0_1"/>
<evidence type="ECO:0000256" key="1">
    <source>
        <dbReference type="SAM" id="MobiDB-lite"/>
    </source>
</evidence>
<dbReference type="InParanoid" id="G0MJG2"/>
<dbReference type="AlphaFoldDB" id="G0MJG2"/>
<dbReference type="InterPro" id="IPR036034">
    <property type="entry name" value="PDZ_sf"/>
</dbReference>
<dbReference type="PANTHER" id="PTHR16528:SF2">
    <property type="entry name" value="GOLGI-ASSOCIATED PDZ AND COILED-COIL MOTIF-CONTAINING PROTEIN"/>
    <property type="match status" value="1"/>
</dbReference>
<dbReference type="Proteomes" id="UP000008068">
    <property type="component" value="Unassembled WGS sequence"/>
</dbReference>
<dbReference type="SUPFAM" id="SSF50156">
    <property type="entry name" value="PDZ domain-like"/>
    <property type="match status" value="1"/>
</dbReference>
<dbReference type="PANTHER" id="PTHR16528">
    <property type="entry name" value="GOLGI-ASSOCIATED PDZ AND COILED-COIL MOTIF-CONTAINING"/>
    <property type="match status" value="1"/>
</dbReference>
<protein>
    <recommendedName>
        <fullName evidence="2">PDZ domain-containing protein</fullName>
    </recommendedName>
</protein>
<accession>G0MJG2</accession>
<dbReference type="GO" id="GO:0016020">
    <property type="term" value="C:membrane"/>
    <property type="evidence" value="ECO:0007669"/>
    <property type="project" value="TreeGrafter"/>
</dbReference>
<name>G0MJG2_CAEBE</name>
<dbReference type="Pfam" id="PF00595">
    <property type="entry name" value="PDZ"/>
    <property type="match status" value="1"/>
</dbReference>
<dbReference type="InterPro" id="IPR038879">
    <property type="entry name" value="GOPC"/>
</dbReference>
<organism evidence="4">
    <name type="scientific">Caenorhabditis brenneri</name>
    <name type="common">Nematode worm</name>
    <dbReference type="NCBI Taxonomy" id="135651"/>
    <lineage>
        <taxon>Eukaryota</taxon>
        <taxon>Metazoa</taxon>
        <taxon>Ecdysozoa</taxon>
        <taxon>Nematoda</taxon>
        <taxon>Chromadorea</taxon>
        <taxon>Rhabditida</taxon>
        <taxon>Rhabditina</taxon>
        <taxon>Rhabditomorpha</taxon>
        <taxon>Rhabditoidea</taxon>
        <taxon>Rhabditidae</taxon>
        <taxon>Peloderinae</taxon>
        <taxon>Caenorhabditis</taxon>
    </lineage>
</organism>
<dbReference type="Gene3D" id="2.30.42.10">
    <property type="match status" value="1"/>
</dbReference>
<evidence type="ECO:0000313" key="3">
    <source>
        <dbReference type="EMBL" id="EGT32397.1"/>
    </source>
</evidence>